<dbReference type="InterPro" id="IPR003660">
    <property type="entry name" value="HAMP_dom"/>
</dbReference>
<reference evidence="7" key="2">
    <citation type="submission" date="2021-08" db="EMBL/GenBank/DDBJ databases">
        <authorList>
            <person name="Tani A."/>
            <person name="Ola A."/>
            <person name="Ogura Y."/>
            <person name="Katsura K."/>
            <person name="Hayashi T."/>
        </authorList>
    </citation>
    <scope>NUCLEOTIDE SEQUENCE</scope>
    <source>
        <strain evidence="7">KCTC 52305</strain>
    </source>
</reference>
<evidence type="ECO:0000256" key="3">
    <source>
        <dbReference type="PROSITE-ProRule" id="PRU00284"/>
    </source>
</evidence>
<feature type="domain" description="Methyl-accepting transducer" evidence="5">
    <location>
        <begin position="409"/>
        <end position="645"/>
    </location>
</feature>
<gene>
    <name evidence="7" type="ORF">OPKNFCMD_1020</name>
</gene>
<evidence type="ECO:0008006" key="9">
    <source>
        <dbReference type="Google" id="ProtNLM"/>
    </source>
</evidence>
<dbReference type="SMART" id="SM00283">
    <property type="entry name" value="MA"/>
    <property type="match status" value="1"/>
</dbReference>
<evidence type="ECO:0000256" key="4">
    <source>
        <dbReference type="SAM" id="Phobius"/>
    </source>
</evidence>
<dbReference type="EMBL" id="BPQH01000003">
    <property type="protein sequence ID" value="GJD48303.1"/>
    <property type="molecule type" value="Genomic_DNA"/>
</dbReference>
<comment type="caution">
    <text evidence="7">The sequence shown here is derived from an EMBL/GenBank/DDBJ whole genome shotgun (WGS) entry which is preliminary data.</text>
</comment>
<dbReference type="SMART" id="SM01358">
    <property type="entry name" value="HBM"/>
    <property type="match status" value="1"/>
</dbReference>
<dbReference type="RefSeq" id="WP_128564639.1">
    <property type="nucleotide sequence ID" value="NZ_BPQH01000003.1"/>
</dbReference>
<evidence type="ECO:0000259" key="6">
    <source>
        <dbReference type="PROSITE" id="PS50885"/>
    </source>
</evidence>
<dbReference type="SMART" id="SM00304">
    <property type="entry name" value="HAMP"/>
    <property type="match status" value="1"/>
</dbReference>
<dbReference type="InterPro" id="IPR032255">
    <property type="entry name" value="HBM"/>
</dbReference>
<dbReference type="Pfam" id="PF00015">
    <property type="entry name" value="MCPsignal"/>
    <property type="match status" value="1"/>
</dbReference>
<accession>A0ABQ4QSL3</accession>
<protein>
    <recommendedName>
        <fullName evidence="9">Methyl-accepting chemotaxis protein</fullName>
    </recommendedName>
</protein>
<dbReference type="Gene3D" id="6.10.340.10">
    <property type="match status" value="1"/>
</dbReference>
<evidence type="ECO:0000256" key="1">
    <source>
        <dbReference type="ARBA" id="ARBA00023224"/>
    </source>
</evidence>
<organism evidence="7 8">
    <name type="scientific">Methylobacterium crusticola</name>
    <dbReference type="NCBI Taxonomy" id="1697972"/>
    <lineage>
        <taxon>Bacteria</taxon>
        <taxon>Pseudomonadati</taxon>
        <taxon>Pseudomonadota</taxon>
        <taxon>Alphaproteobacteria</taxon>
        <taxon>Hyphomicrobiales</taxon>
        <taxon>Methylobacteriaceae</taxon>
        <taxon>Methylobacterium</taxon>
    </lineage>
</organism>
<feature type="domain" description="HAMP" evidence="6">
    <location>
        <begin position="316"/>
        <end position="369"/>
    </location>
</feature>
<dbReference type="PROSITE" id="PS50111">
    <property type="entry name" value="CHEMOTAXIS_TRANSDUC_2"/>
    <property type="match status" value="1"/>
</dbReference>
<dbReference type="Gene3D" id="1.10.287.950">
    <property type="entry name" value="Methyl-accepting chemotaxis protein"/>
    <property type="match status" value="1"/>
</dbReference>
<keyword evidence="4" id="KW-0472">Membrane</keyword>
<dbReference type="SUPFAM" id="SSF58104">
    <property type="entry name" value="Methyl-accepting chemotaxis protein (MCP) signaling domain"/>
    <property type="match status" value="1"/>
</dbReference>
<reference evidence="7" key="1">
    <citation type="journal article" date="2021" name="Front. Microbiol.">
        <title>Comprehensive Comparative Genomics and Phenotyping of Methylobacterium Species.</title>
        <authorList>
            <person name="Alessa O."/>
            <person name="Ogura Y."/>
            <person name="Fujitani Y."/>
            <person name="Takami H."/>
            <person name="Hayashi T."/>
            <person name="Sahin N."/>
            <person name="Tani A."/>
        </authorList>
    </citation>
    <scope>NUCLEOTIDE SEQUENCE</scope>
    <source>
        <strain evidence="7">KCTC 52305</strain>
    </source>
</reference>
<feature type="transmembrane region" description="Helical" evidence="4">
    <location>
        <begin position="294"/>
        <end position="315"/>
    </location>
</feature>
<evidence type="ECO:0000256" key="2">
    <source>
        <dbReference type="ARBA" id="ARBA00029447"/>
    </source>
</evidence>
<dbReference type="CDD" id="cd06225">
    <property type="entry name" value="HAMP"/>
    <property type="match status" value="1"/>
</dbReference>
<feature type="transmembrane region" description="Helical" evidence="4">
    <location>
        <begin position="9"/>
        <end position="29"/>
    </location>
</feature>
<keyword evidence="4" id="KW-1133">Transmembrane helix</keyword>
<name>A0ABQ4QSL3_9HYPH</name>
<evidence type="ECO:0000313" key="7">
    <source>
        <dbReference type="EMBL" id="GJD48303.1"/>
    </source>
</evidence>
<keyword evidence="8" id="KW-1185">Reference proteome</keyword>
<dbReference type="Pfam" id="PF00672">
    <property type="entry name" value="HAMP"/>
    <property type="match status" value="1"/>
</dbReference>
<comment type="similarity">
    <text evidence="2">Belongs to the methyl-accepting chemotaxis (MCP) protein family.</text>
</comment>
<keyword evidence="4" id="KW-0812">Transmembrane</keyword>
<dbReference type="PANTHER" id="PTHR32089:SF112">
    <property type="entry name" value="LYSOZYME-LIKE PROTEIN-RELATED"/>
    <property type="match status" value="1"/>
</dbReference>
<dbReference type="PROSITE" id="PS50885">
    <property type="entry name" value="HAMP"/>
    <property type="match status" value="1"/>
</dbReference>
<evidence type="ECO:0000259" key="5">
    <source>
        <dbReference type="PROSITE" id="PS50111"/>
    </source>
</evidence>
<evidence type="ECO:0000313" key="8">
    <source>
        <dbReference type="Proteomes" id="UP001055167"/>
    </source>
</evidence>
<dbReference type="Proteomes" id="UP001055167">
    <property type="component" value="Unassembled WGS sequence"/>
</dbReference>
<keyword evidence="1 3" id="KW-0807">Transducer</keyword>
<proteinExistence type="inferred from homology"/>
<sequence length="665" mass="68867">MKTGIRTRLYGGFGILVALSAGLGGFAVYGTGTLSDSYEKRAALEKIALRLFTINGETQLLSGQAVQFRTSLDPENLKAMQAVAARIEEASGSLAQTTTSEERKVYYVLISEKTAAMKADIAQLGQLGATNRDSRGKLFTGGEALTKATNALLAEIRATGSDSEIARAAAVESAMLLVRVSNWRFLAVQDAAGPATFQTNTRAAEAALKALADLDGRGAYVRATGAVRDALAAYKANFEATAKAMLGSAELFEKGFQPKFAAIEKAGQTARASLEASVQELAAATAATAATVQALLMGLAALAIALGIGFAALIARGILAPIRGMTGAMTRLADGDLAVQVPSREAVDEMGDMAKAVDVFRENALRRQEMEALQIEEQSARDRRVAAVDRLVRSFEADIGGALEIVTAAATELDATAHAMTGVAQATNHRAVAVSAASEETATNVQTVASATEEMVVSLQEIERQVMRSNEVAGLAQREAEATGASVANLARAADQIGTAVTMISAIASQTNLLALNATIEAARAGEAGRGFAVVAAEVKELASQTTRATDEIASQIAAIQTASGSAIAAIRQIGQTIVSVNAITGVIASTVVEQTATTNEISRSVGEAARGTQEVSRNIGQVTVSASETGSAASQVLQSARDLSAQSQVVKRQVDLFLEAIRAA</sequence>
<dbReference type="InterPro" id="IPR004089">
    <property type="entry name" value="MCPsignal_dom"/>
</dbReference>
<dbReference type="PANTHER" id="PTHR32089">
    <property type="entry name" value="METHYL-ACCEPTING CHEMOTAXIS PROTEIN MCPB"/>
    <property type="match status" value="1"/>
</dbReference>